<dbReference type="RefSeq" id="WP_379998725.1">
    <property type="nucleotide sequence ID" value="NZ_JBHSGN010000103.1"/>
</dbReference>
<evidence type="ECO:0008006" key="3">
    <source>
        <dbReference type="Google" id="ProtNLM"/>
    </source>
</evidence>
<reference evidence="2" key="1">
    <citation type="journal article" date="2019" name="Int. J. Syst. Evol. Microbiol.">
        <title>The Global Catalogue of Microorganisms (GCM) 10K type strain sequencing project: providing services to taxonomists for standard genome sequencing and annotation.</title>
        <authorList>
            <consortium name="The Broad Institute Genomics Platform"/>
            <consortium name="The Broad Institute Genome Sequencing Center for Infectious Disease"/>
            <person name="Wu L."/>
            <person name="Ma J."/>
        </authorList>
    </citation>
    <scope>NUCLEOTIDE SEQUENCE [LARGE SCALE GENOMIC DNA]</scope>
    <source>
        <strain evidence="2">CCUG 66188</strain>
    </source>
</reference>
<evidence type="ECO:0000313" key="2">
    <source>
        <dbReference type="Proteomes" id="UP001596023"/>
    </source>
</evidence>
<sequence length="54" mass="5833">MKPEKLKKEEEQVNLENDIIGEIEADALKGGKTAIVQDSVSRDTDGISACCNPT</sequence>
<comment type="caution">
    <text evidence="1">The sequence shown here is derived from an EMBL/GenBank/DDBJ whole genome shotgun (WGS) entry which is preliminary data.</text>
</comment>
<accession>A0ABV9L0U8</accession>
<keyword evidence="2" id="KW-1185">Reference proteome</keyword>
<protein>
    <recommendedName>
        <fullName evidence="3">Plantaricin C family lantibiotic</fullName>
    </recommendedName>
</protein>
<name>A0ABV9L0U8_9BACT</name>
<evidence type="ECO:0000313" key="1">
    <source>
        <dbReference type="EMBL" id="MFC4675466.1"/>
    </source>
</evidence>
<gene>
    <name evidence="1" type="ORF">ACFO6W_17375</name>
</gene>
<dbReference type="EMBL" id="JBHSGN010000103">
    <property type="protein sequence ID" value="MFC4675466.1"/>
    <property type="molecule type" value="Genomic_DNA"/>
</dbReference>
<dbReference type="Proteomes" id="UP001596023">
    <property type="component" value="Unassembled WGS sequence"/>
</dbReference>
<organism evidence="1 2">
    <name type="scientific">Dysgonomonas termitidis</name>
    <dbReference type="NCBI Taxonomy" id="1516126"/>
    <lineage>
        <taxon>Bacteria</taxon>
        <taxon>Pseudomonadati</taxon>
        <taxon>Bacteroidota</taxon>
        <taxon>Bacteroidia</taxon>
        <taxon>Bacteroidales</taxon>
        <taxon>Dysgonomonadaceae</taxon>
        <taxon>Dysgonomonas</taxon>
    </lineage>
</organism>
<proteinExistence type="predicted"/>